<dbReference type="SUPFAM" id="SSF58104">
    <property type="entry name" value="Methyl-accepting chemotaxis protein (MCP) signaling domain"/>
    <property type="match status" value="1"/>
</dbReference>
<keyword evidence="4 9" id="KW-1133">Transmembrane helix</keyword>
<proteinExistence type="inferred from homology"/>
<reference evidence="12 13" key="1">
    <citation type="submission" date="2015-08" db="EMBL/GenBank/DDBJ databases">
        <title>The complete genome sequence of Bacillus beveridgei MLTeJB.</title>
        <authorList>
            <person name="Hanson T.E."/>
            <person name="Mesa C."/>
            <person name="Basesman S.M."/>
            <person name="Oremland R.S."/>
        </authorList>
    </citation>
    <scope>NUCLEOTIDE SEQUENCE [LARGE SCALE GENOMIC DNA]</scope>
    <source>
        <strain evidence="12 13">MLTeJB</strain>
    </source>
</reference>
<dbReference type="AlphaFoldDB" id="A0A1D7QR99"/>
<evidence type="ECO:0000256" key="8">
    <source>
        <dbReference type="PROSITE-ProRule" id="PRU00284"/>
    </source>
</evidence>
<dbReference type="Gene3D" id="1.10.287.950">
    <property type="entry name" value="Methyl-accepting chemotaxis protein"/>
    <property type="match status" value="1"/>
</dbReference>
<dbReference type="SMART" id="SM00304">
    <property type="entry name" value="HAMP"/>
    <property type="match status" value="1"/>
</dbReference>
<keyword evidence="3 9" id="KW-0812">Transmembrane</keyword>
<comment type="subcellular location">
    <subcellularLocation>
        <location evidence="1">Cell membrane</location>
        <topology evidence="1">Multi-pass membrane protein</topology>
    </subcellularLocation>
</comment>
<dbReference type="PROSITE" id="PS50111">
    <property type="entry name" value="CHEMOTAXIS_TRANSDUC_2"/>
    <property type="match status" value="1"/>
</dbReference>
<dbReference type="KEGG" id="bbev:BBEV_0133"/>
<dbReference type="STRING" id="632773.BBEV_0133"/>
<evidence type="ECO:0000256" key="5">
    <source>
        <dbReference type="ARBA" id="ARBA00023136"/>
    </source>
</evidence>
<dbReference type="PATRIC" id="fig|632773.3.peg.140"/>
<evidence type="ECO:0000256" key="2">
    <source>
        <dbReference type="ARBA" id="ARBA00022475"/>
    </source>
</evidence>
<evidence type="ECO:0000256" key="4">
    <source>
        <dbReference type="ARBA" id="ARBA00022989"/>
    </source>
</evidence>
<dbReference type="Gene3D" id="6.10.340.10">
    <property type="match status" value="1"/>
</dbReference>
<dbReference type="GO" id="GO:0007165">
    <property type="term" value="P:signal transduction"/>
    <property type="evidence" value="ECO:0007669"/>
    <property type="project" value="UniProtKB-KW"/>
</dbReference>
<evidence type="ECO:0000313" key="13">
    <source>
        <dbReference type="Proteomes" id="UP000094463"/>
    </source>
</evidence>
<evidence type="ECO:0000259" key="11">
    <source>
        <dbReference type="PROSITE" id="PS50885"/>
    </source>
</evidence>
<dbReference type="InterPro" id="IPR033480">
    <property type="entry name" value="sCache_2"/>
</dbReference>
<feature type="transmembrane region" description="Helical" evidence="9">
    <location>
        <begin position="193"/>
        <end position="217"/>
    </location>
</feature>
<gene>
    <name evidence="12" type="primary">trg-1</name>
    <name evidence="12" type="ORF">BBEV_0133</name>
</gene>
<name>A0A1D7QR99_9BACI</name>
<organism evidence="12 13">
    <name type="scientific">Salisediminibacterium beveridgei</name>
    <dbReference type="NCBI Taxonomy" id="632773"/>
    <lineage>
        <taxon>Bacteria</taxon>
        <taxon>Bacillati</taxon>
        <taxon>Bacillota</taxon>
        <taxon>Bacilli</taxon>
        <taxon>Bacillales</taxon>
        <taxon>Bacillaceae</taxon>
        <taxon>Salisediminibacterium</taxon>
    </lineage>
</organism>
<evidence type="ECO:0000259" key="10">
    <source>
        <dbReference type="PROSITE" id="PS50111"/>
    </source>
</evidence>
<sequence>MGIRNKMMAISAVLLLLPGLIVGGTAYYTANQGLNESGETTIENAVTMALMLIDTMDQQVEAGAITLEDAQEQVKEYLLGEMQEDGTRPITSDIDLGEYGYFVIYDEEGNEVAHPTLEGENVWEAQDEQGRFLVQDQIAAAQAGGGFTVYSWEFPDDPDRTGEKIMYNEMDPNWDWVVTAGSYMVDYNEASNAILWAVVWTLSGALVIGGVAIYFFANSLSRPVKDVQDQLKAMSENDLAQEDLPENRKDEFGDLARSMNLMKHNMNGMVAKIIDYANQLASSSEELTASSEETTKATEQVTESITNISESSADQSEMANAMQEDVMDVSEIIARIQGNMKKVNAAVDDTASRVEEGKQQVDDSSDKMGMIRQQTATAVSSIHELSQKSQEIEGILGLITDISEQTNLLALNAAIEAARAGEHGKGFAVVADEVRKLAEESNRSAGKISGLVGEIQHDIEKATNVMKENENRVEEGRHSISLTGEAFDKIASSKDTIVTLSGEVSSHIESANTTTGKVVEAVMKTVQGVEEATQEVTSIASSAEEQTASMEEVASAAASLSQIADDLDEIVSSFQTKK</sequence>
<comment type="similarity">
    <text evidence="7">Belongs to the methyl-accepting chemotaxis (MCP) protein family.</text>
</comment>
<evidence type="ECO:0000256" key="3">
    <source>
        <dbReference type="ARBA" id="ARBA00022692"/>
    </source>
</evidence>
<dbReference type="InterPro" id="IPR003660">
    <property type="entry name" value="HAMP_dom"/>
</dbReference>
<dbReference type="Pfam" id="PF00015">
    <property type="entry name" value="MCPsignal"/>
    <property type="match status" value="1"/>
</dbReference>
<dbReference type="Pfam" id="PF17200">
    <property type="entry name" value="sCache_2"/>
    <property type="match status" value="1"/>
</dbReference>
<dbReference type="EMBL" id="CP012502">
    <property type="protein sequence ID" value="AOM81528.1"/>
    <property type="molecule type" value="Genomic_DNA"/>
</dbReference>
<keyword evidence="13" id="KW-1185">Reference proteome</keyword>
<dbReference type="SMART" id="SM01049">
    <property type="entry name" value="Cache_2"/>
    <property type="match status" value="1"/>
</dbReference>
<dbReference type="CDD" id="cd06225">
    <property type="entry name" value="HAMP"/>
    <property type="match status" value="1"/>
</dbReference>
<evidence type="ECO:0000256" key="9">
    <source>
        <dbReference type="SAM" id="Phobius"/>
    </source>
</evidence>
<dbReference type="SMART" id="SM00283">
    <property type="entry name" value="MA"/>
    <property type="match status" value="1"/>
</dbReference>
<keyword evidence="6 8" id="KW-0807">Transducer</keyword>
<keyword evidence="2" id="KW-1003">Cell membrane</keyword>
<dbReference type="PANTHER" id="PTHR32089">
    <property type="entry name" value="METHYL-ACCEPTING CHEMOTAXIS PROTEIN MCPB"/>
    <property type="match status" value="1"/>
</dbReference>
<evidence type="ECO:0000256" key="6">
    <source>
        <dbReference type="ARBA" id="ARBA00023224"/>
    </source>
</evidence>
<dbReference type="PANTHER" id="PTHR32089:SF112">
    <property type="entry name" value="LYSOZYME-LIKE PROTEIN-RELATED"/>
    <property type="match status" value="1"/>
</dbReference>
<feature type="domain" description="HAMP" evidence="11">
    <location>
        <begin position="218"/>
        <end position="271"/>
    </location>
</feature>
<dbReference type="InterPro" id="IPR004089">
    <property type="entry name" value="MCPsignal_dom"/>
</dbReference>
<dbReference type="Pfam" id="PF00672">
    <property type="entry name" value="HAMP"/>
    <property type="match status" value="1"/>
</dbReference>
<dbReference type="OrthoDB" id="9810264at2"/>
<dbReference type="RefSeq" id="WP_069363697.1">
    <property type="nucleotide sequence ID" value="NZ_CP012502.1"/>
</dbReference>
<dbReference type="Gene3D" id="3.30.450.20">
    <property type="entry name" value="PAS domain"/>
    <property type="match status" value="1"/>
</dbReference>
<accession>A0A1D7QR99</accession>
<dbReference type="Proteomes" id="UP000094463">
    <property type="component" value="Chromosome"/>
</dbReference>
<evidence type="ECO:0000313" key="12">
    <source>
        <dbReference type="EMBL" id="AOM81528.1"/>
    </source>
</evidence>
<dbReference type="GO" id="GO:0005886">
    <property type="term" value="C:plasma membrane"/>
    <property type="evidence" value="ECO:0007669"/>
    <property type="project" value="UniProtKB-SubCell"/>
</dbReference>
<feature type="domain" description="Methyl-accepting transducer" evidence="10">
    <location>
        <begin position="290"/>
        <end position="561"/>
    </location>
</feature>
<keyword evidence="5 9" id="KW-0472">Membrane</keyword>
<dbReference type="CDD" id="cd18774">
    <property type="entry name" value="PDC2_HK_sensor"/>
    <property type="match status" value="1"/>
</dbReference>
<protein>
    <submittedName>
        <fullName evidence="12">Methyl-accepting chemotaxis protein</fullName>
    </submittedName>
</protein>
<dbReference type="CDD" id="cd11386">
    <property type="entry name" value="MCP_signal"/>
    <property type="match status" value="1"/>
</dbReference>
<evidence type="ECO:0000256" key="7">
    <source>
        <dbReference type="ARBA" id="ARBA00029447"/>
    </source>
</evidence>
<dbReference type="PROSITE" id="PS50885">
    <property type="entry name" value="HAMP"/>
    <property type="match status" value="1"/>
</dbReference>
<evidence type="ECO:0000256" key="1">
    <source>
        <dbReference type="ARBA" id="ARBA00004651"/>
    </source>
</evidence>